<dbReference type="InterPro" id="IPR007235">
    <property type="entry name" value="Glyco_trans_28_C"/>
</dbReference>
<accession>A0A410P466</accession>
<dbReference type="PANTHER" id="PTHR21015:SF28">
    <property type="entry name" value="SLL1722 PROTEIN"/>
    <property type="match status" value="1"/>
</dbReference>
<dbReference type="Gene3D" id="3.40.50.2000">
    <property type="entry name" value="Glycogen Phosphorylase B"/>
    <property type="match status" value="1"/>
</dbReference>
<organism evidence="2 3">
    <name type="scientific">Velamenicoccus archaeovorus</name>
    <dbReference type="NCBI Taxonomy" id="1930593"/>
    <lineage>
        <taxon>Bacteria</taxon>
        <taxon>Pseudomonadati</taxon>
        <taxon>Candidatus Omnitrophota</taxon>
        <taxon>Candidatus Velamenicoccus</taxon>
    </lineage>
</organism>
<dbReference type="SUPFAM" id="SSF53756">
    <property type="entry name" value="UDP-Glycosyltransferase/glycogen phosphorylase"/>
    <property type="match status" value="1"/>
</dbReference>
<dbReference type="Pfam" id="PF04101">
    <property type="entry name" value="Glyco_tran_28_C"/>
    <property type="match status" value="1"/>
</dbReference>
<protein>
    <recommendedName>
        <fullName evidence="1">Glycosyl transferase family 28 C-terminal domain-containing protein</fullName>
    </recommendedName>
</protein>
<name>A0A410P466_VELA1</name>
<dbReference type="KEGG" id="vai:BU251_04150"/>
<dbReference type="RefSeq" id="WP_128699621.1">
    <property type="nucleotide sequence ID" value="NZ_CP019384.1"/>
</dbReference>
<gene>
    <name evidence="2" type="ORF">BU251_04150</name>
</gene>
<dbReference type="GO" id="GO:0016758">
    <property type="term" value="F:hexosyltransferase activity"/>
    <property type="evidence" value="ECO:0007669"/>
    <property type="project" value="InterPro"/>
</dbReference>
<reference evidence="2 3" key="1">
    <citation type="submission" date="2017-01" db="EMBL/GenBank/DDBJ databases">
        <title>First insights into the biology of 'candidatus Vampirococcus archaeovorus'.</title>
        <authorList>
            <person name="Kizina J."/>
            <person name="Jordan S."/>
            <person name="Stueber K."/>
            <person name="Reinhardt R."/>
            <person name="Harder J."/>
        </authorList>
    </citation>
    <scope>NUCLEOTIDE SEQUENCE [LARGE SCALE GENOMIC DNA]</scope>
    <source>
        <strain evidence="2 3">LiM</strain>
    </source>
</reference>
<keyword evidence="3" id="KW-1185">Reference proteome</keyword>
<dbReference type="AlphaFoldDB" id="A0A410P466"/>
<evidence type="ECO:0000313" key="3">
    <source>
        <dbReference type="Proteomes" id="UP000287243"/>
    </source>
</evidence>
<sequence length="407" mass="45986">MRNKIKILLYYTHKESLGHTSRITTLADAFASFGRGLFEVYLLQAGVPQHTFRPKPGVTKIDVPYPFYSKAQFKNLPADIRNIGLRADFILDKTKDIMPDVFMTEYFPFGRSECFLELSEAFLFLKKQRKKILATIGYPYITLDVIKNVQRFFKEVRFYDKIFIHTPENFEYPYFLELVPDKERRDLYASIFASLKEKIIHTGYILPRCTEGAGHPAAERLMKRWKKSKRKKILVSRGGGTTCPKIIASAILAKRYLGNDAAMLLSAGPASGRKEMEFFEALVRKHGIKHTSVVPYVPHFADCLGACDVSVSLAGYNTSVQLLHLGKKCIIAPYTVLAKSGWINDQTPRARLLEKHLNARLFDYDGLRSETLAGAIKDVLQAPAPKPLPPAFFEGAAATVKTVLKIL</sequence>
<evidence type="ECO:0000313" key="2">
    <source>
        <dbReference type="EMBL" id="QAT16979.1"/>
    </source>
</evidence>
<dbReference type="OrthoDB" id="503443at2"/>
<evidence type="ECO:0000259" key="1">
    <source>
        <dbReference type="Pfam" id="PF04101"/>
    </source>
</evidence>
<feature type="domain" description="Glycosyl transferase family 28 C-terminal" evidence="1">
    <location>
        <begin position="262"/>
        <end position="383"/>
    </location>
</feature>
<dbReference type="EMBL" id="CP019384">
    <property type="protein sequence ID" value="QAT16979.1"/>
    <property type="molecule type" value="Genomic_DNA"/>
</dbReference>
<dbReference type="PANTHER" id="PTHR21015">
    <property type="entry name" value="UDP-N-ACETYLGLUCOSAMINE--N-ACETYLMURAMYL-(PENTAPEPTIDE) PYROPHOSPHORYL-UNDECAPRENOL N-ACETYLGLUCOSAMINE TRANSFERASE 1"/>
    <property type="match status" value="1"/>
</dbReference>
<proteinExistence type="predicted"/>
<dbReference type="Proteomes" id="UP000287243">
    <property type="component" value="Chromosome"/>
</dbReference>